<dbReference type="OrthoDB" id="333278at2"/>
<evidence type="ECO:0000256" key="3">
    <source>
        <dbReference type="ARBA" id="ARBA00022723"/>
    </source>
</evidence>
<proteinExistence type="inferred from homology"/>
<evidence type="ECO:0000256" key="4">
    <source>
        <dbReference type="ARBA" id="ARBA00022801"/>
    </source>
</evidence>
<dbReference type="InterPro" id="IPR036866">
    <property type="entry name" value="RibonucZ/Hydroxyglut_hydro"/>
</dbReference>
<name>A0A402A053_9CHLR</name>
<keyword evidence="4" id="KW-0378">Hydrolase</keyword>
<keyword evidence="5" id="KW-0862">Zinc</keyword>
<evidence type="ECO:0000256" key="5">
    <source>
        <dbReference type="ARBA" id="ARBA00022833"/>
    </source>
</evidence>
<gene>
    <name evidence="7" type="ORF">KTT_23340</name>
</gene>
<accession>A0A402A053</accession>
<reference evidence="8" key="1">
    <citation type="submission" date="2018-12" db="EMBL/GenBank/DDBJ databases">
        <title>Tengunoibacter tsumagoiensis gen. nov., sp. nov., Dictyobacter kobayashii sp. nov., D. alpinus sp. nov., and D. joshuensis sp. nov. and description of Dictyobacteraceae fam. nov. within the order Ktedonobacterales isolated from Tengu-no-mugimeshi.</title>
        <authorList>
            <person name="Wang C.M."/>
            <person name="Zheng Y."/>
            <person name="Sakai Y."/>
            <person name="Toyoda A."/>
            <person name="Minakuchi Y."/>
            <person name="Abe K."/>
            <person name="Yokota A."/>
            <person name="Yabe S."/>
        </authorList>
    </citation>
    <scope>NUCLEOTIDE SEQUENCE [LARGE SCALE GENOMIC DNA]</scope>
    <source>
        <strain evidence="8">Uno3</strain>
    </source>
</reference>
<dbReference type="PANTHER" id="PTHR42978:SF7">
    <property type="entry name" value="METALLO-HYDROLASE RV2300C-RELATED"/>
    <property type="match status" value="1"/>
</dbReference>
<dbReference type="Proteomes" id="UP000287352">
    <property type="component" value="Unassembled WGS sequence"/>
</dbReference>
<evidence type="ECO:0000256" key="1">
    <source>
        <dbReference type="ARBA" id="ARBA00001947"/>
    </source>
</evidence>
<feature type="domain" description="Metallo-beta-lactamase" evidence="6">
    <location>
        <begin position="17"/>
        <end position="223"/>
    </location>
</feature>
<dbReference type="SUPFAM" id="SSF56281">
    <property type="entry name" value="Metallo-hydrolase/oxidoreductase"/>
    <property type="match status" value="1"/>
</dbReference>
<dbReference type="GO" id="GO:0016787">
    <property type="term" value="F:hydrolase activity"/>
    <property type="evidence" value="ECO:0007669"/>
    <property type="project" value="UniProtKB-KW"/>
</dbReference>
<keyword evidence="8" id="KW-1185">Reference proteome</keyword>
<organism evidence="7 8">
    <name type="scientific">Tengunoibacter tsumagoiensis</name>
    <dbReference type="NCBI Taxonomy" id="2014871"/>
    <lineage>
        <taxon>Bacteria</taxon>
        <taxon>Bacillati</taxon>
        <taxon>Chloroflexota</taxon>
        <taxon>Ktedonobacteria</taxon>
        <taxon>Ktedonobacterales</taxon>
        <taxon>Dictyobacteraceae</taxon>
        <taxon>Tengunoibacter</taxon>
    </lineage>
</organism>
<dbReference type="InterPro" id="IPR001279">
    <property type="entry name" value="Metallo-B-lactamas"/>
</dbReference>
<comment type="cofactor">
    <cofactor evidence="1">
        <name>Zn(2+)</name>
        <dbReference type="ChEBI" id="CHEBI:29105"/>
    </cofactor>
</comment>
<dbReference type="PANTHER" id="PTHR42978">
    <property type="entry name" value="QUORUM-QUENCHING LACTONASE YTNP-RELATED-RELATED"/>
    <property type="match status" value="1"/>
</dbReference>
<evidence type="ECO:0000259" key="6">
    <source>
        <dbReference type="SMART" id="SM00849"/>
    </source>
</evidence>
<dbReference type="AlphaFoldDB" id="A0A402A053"/>
<sequence>MKLYCMQLATIGENHMPIPGYLIQTDEGQHVLIDTGLPHTIIAGKSIQMGPLQVRIQTVEPIMAQLARINLQPENIDYLICSHFDPDHVGNHELFSHARLIAQRTQYEYALQSPLPRFSQFRGHWDRPTLQYQLIEGDHTLLPGVELIETSGHVSGHQSVLVRLPDAGPILLAIDAITHSDGLDPETRTMSPLDMNEKMLRLSTRKLINIAQREHAKHIICGHDAEQWMRLKKLPEYYT</sequence>
<dbReference type="CDD" id="cd07729">
    <property type="entry name" value="AHL_lactonase_MBL-fold"/>
    <property type="match status" value="1"/>
</dbReference>
<dbReference type="Pfam" id="PF00753">
    <property type="entry name" value="Lactamase_B"/>
    <property type="match status" value="1"/>
</dbReference>
<dbReference type="InterPro" id="IPR051013">
    <property type="entry name" value="MBL_superfamily_lactonases"/>
</dbReference>
<protein>
    <submittedName>
        <fullName evidence="7">N-acyl homoserine lactonase</fullName>
    </submittedName>
</protein>
<keyword evidence="3" id="KW-0479">Metal-binding</keyword>
<dbReference type="SMART" id="SM00849">
    <property type="entry name" value="Lactamase_B"/>
    <property type="match status" value="1"/>
</dbReference>
<dbReference type="EMBL" id="BIFR01000001">
    <property type="protein sequence ID" value="GCE12475.1"/>
    <property type="molecule type" value="Genomic_DNA"/>
</dbReference>
<dbReference type="RefSeq" id="WP_126580090.1">
    <property type="nucleotide sequence ID" value="NZ_BIFR01000001.1"/>
</dbReference>
<dbReference type="Gene3D" id="3.60.15.10">
    <property type="entry name" value="Ribonuclease Z/Hydroxyacylglutathione hydrolase-like"/>
    <property type="match status" value="1"/>
</dbReference>
<evidence type="ECO:0000256" key="2">
    <source>
        <dbReference type="ARBA" id="ARBA00007749"/>
    </source>
</evidence>
<evidence type="ECO:0000313" key="8">
    <source>
        <dbReference type="Proteomes" id="UP000287352"/>
    </source>
</evidence>
<evidence type="ECO:0000313" key="7">
    <source>
        <dbReference type="EMBL" id="GCE12475.1"/>
    </source>
</evidence>
<dbReference type="GO" id="GO:0046872">
    <property type="term" value="F:metal ion binding"/>
    <property type="evidence" value="ECO:0007669"/>
    <property type="project" value="UniProtKB-KW"/>
</dbReference>
<comment type="similarity">
    <text evidence="2">Belongs to the metallo-beta-lactamase superfamily.</text>
</comment>
<comment type="caution">
    <text evidence="7">The sequence shown here is derived from an EMBL/GenBank/DDBJ whole genome shotgun (WGS) entry which is preliminary data.</text>
</comment>